<protein>
    <recommendedName>
        <fullName evidence="4">HTH marR-type domain-containing protein</fullName>
    </recommendedName>
</protein>
<feature type="domain" description="HTH marR-type" evidence="4">
    <location>
        <begin position="5"/>
        <end position="137"/>
    </location>
</feature>
<dbReference type="GO" id="GO:0003700">
    <property type="term" value="F:DNA-binding transcription factor activity"/>
    <property type="evidence" value="ECO:0007669"/>
    <property type="project" value="InterPro"/>
</dbReference>
<dbReference type="Proteomes" id="UP000654257">
    <property type="component" value="Unassembled WGS sequence"/>
</dbReference>
<gene>
    <name evidence="5" type="ORF">GCM10007304_10470</name>
</gene>
<reference evidence="5" key="1">
    <citation type="journal article" date="2014" name="Int. J. Syst. Evol. Microbiol.">
        <title>Complete genome sequence of Corynebacterium casei LMG S-19264T (=DSM 44701T), isolated from a smear-ripened cheese.</title>
        <authorList>
            <consortium name="US DOE Joint Genome Institute (JGI-PGF)"/>
            <person name="Walter F."/>
            <person name="Albersmeier A."/>
            <person name="Kalinowski J."/>
            <person name="Ruckert C."/>
        </authorList>
    </citation>
    <scope>NUCLEOTIDE SEQUENCE</scope>
    <source>
        <strain evidence="5">CCM 7905</strain>
    </source>
</reference>
<dbReference type="SUPFAM" id="SSF46785">
    <property type="entry name" value="Winged helix' DNA-binding domain"/>
    <property type="match status" value="1"/>
</dbReference>
<evidence type="ECO:0000256" key="2">
    <source>
        <dbReference type="ARBA" id="ARBA00023125"/>
    </source>
</evidence>
<name>A0A917CVL2_9NOCA</name>
<dbReference type="InterPro" id="IPR036388">
    <property type="entry name" value="WH-like_DNA-bd_sf"/>
</dbReference>
<keyword evidence="6" id="KW-1185">Reference proteome</keyword>
<dbReference type="GO" id="GO:0003677">
    <property type="term" value="F:DNA binding"/>
    <property type="evidence" value="ECO:0007669"/>
    <property type="project" value="UniProtKB-KW"/>
</dbReference>
<dbReference type="PROSITE" id="PS50995">
    <property type="entry name" value="HTH_MARR_2"/>
    <property type="match status" value="1"/>
</dbReference>
<dbReference type="Pfam" id="PF01047">
    <property type="entry name" value="MarR"/>
    <property type="match status" value="1"/>
</dbReference>
<evidence type="ECO:0000256" key="1">
    <source>
        <dbReference type="ARBA" id="ARBA00023015"/>
    </source>
</evidence>
<keyword evidence="2" id="KW-0238">DNA-binding</keyword>
<evidence type="ECO:0000313" key="6">
    <source>
        <dbReference type="Proteomes" id="UP000654257"/>
    </source>
</evidence>
<dbReference type="EMBL" id="BMCU01000001">
    <property type="protein sequence ID" value="GGF98365.1"/>
    <property type="molecule type" value="Genomic_DNA"/>
</dbReference>
<evidence type="ECO:0000256" key="3">
    <source>
        <dbReference type="ARBA" id="ARBA00023163"/>
    </source>
</evidence>
<dbReference type="AlphaFoldDB" id="A0A917CVL2"/>
<sequence length="150" mass="16100">MDLADDPIATRLQAVASLSQRMSANMASHLGVNATDLAAMEHLITDGPLTASELASRLAVTTAASTHIVDRLEKVGHVSRERHPTDRRKLMVTPAEESVDAAFAHMAPILTGLESVISDLSDDDRAVVEDFLSRVVDVFTSATTTEMEDS</sequence>
<dbReference type="InterPro" id="IPR036390">
    <property type="entry name" value="WH_DNA-bd_sf"/>
</dbReference>
<evidence type="ECO:0000313" key="5">
    <source>
        <dbReference type="EMBL" id="GGF98365.1"/>
    </source>
</evidence>
<evidence type="ECO:0000259" key="4">
    <source>
        <dbReference type="PROSITE" id="PS50995"/>
    </source>
</evidence>
<dbReference type="PANTHER" id="PTHR42756">
    <property type="entry name" value="TRANSCRIPTIONAL REGULATOR, MARR"/>
    <property type="match status" value="1"/>
</dbReference>
<accession>A0A917CVL2</accession>
<dbReference type="PRINTS" id="PR00598">
    <property type="entry name" value="HTHMARR"/>
</dbReference>
<comment type="caution">
    <text evidence="5">The sequence shown here is derived from an EMBL/GenBank/DDBJ whole genome shotgun (WGS) entry which is preliminary data.</text>
</comment>
<dbReference type="Gene3D" id="1.10.10.10">
    <property type="entry name" value="Winged helix-like DNA-binding domain superfamily/Winged helix DNA-binding domain"/>
    <property type="match status" value="1"/>
</dbReference>
<keyword evidence="3" id="KW-0804">Transcription</keyword>
<organism evidence="5 6">
    <name type="scientific">Rhodococcoides trifolii</name>
    <dbReference type="NCBI Taxonomy" id="908250"/>
    <lineage>
        <taxon>Bacteria</taxon>
        <taxon>Bacillati</taxon>
        <taxon>Actinomycetota</taxon>
        <taxon>Actinomycetes</taxon>
        <taxon>Mycobacteriales</taxon>
        <taxon>Nocardiaceae</taxon>
        <taxon>Rhodococcoides</taxon>
    </lineage>
</organism>
<dbReference type="PANTHER" id="PTHR42756:SF1">
    <property type="entry name" value="TRANSCRIPTIONAL REPRESSOR OF EMRAB OPERON"/>
    <property type="match status" value="1"/>
</dbReference>
<dbReference type="SMART" id="SM00347">
    <property type="entry name" value="HTH_MARR"/>
    <property type="match status" value="1"/>
</dbReference>
<dbReference type="InterPro" id="IPR000835">
    <property type="entry name" value="HTH_MarR-typ"/>
</dbReference>
<keyword evidence="1" id="KW-0805">Transcription regulation</keyword>
<proteinExistence type="predicted"/>
<reference evidence="5" key="2">
    <citation type="submission" date="2020-09" db="EMBL/GenBank/DDBJ databases">
        <authorList>
            <person name="Sun Q."/>
            <person name="Sedlacek I."/>
        </authorList>
    </citation>
    <scope>NUCLEOTIDE SEQUENCE</scope>
    <source>
        <strain evidence="5">CCM 7905</strain>
    </source>
</reference>
<dbReference type="RefSeq" id="WP_229745780.1">
    <property type="nucleotide sequence ID" value="NZ_BMCU01000001.1"/>
</dbReference>